<keyword evidence="3" id="KW-1185">Reference proteome</keyword>
<dbReference type="Proteomes" id="UP000184041">
    <property type="component" value="Unassembled WGS sequence"/>
</dbReference>
<feature type="domain" description="PRTase-CE" evidence="1">
    <location>
        <begin position="29"/>
        <end position="340"/>
    </location>
</feature>
<evidence type="ECO:0000313" key="2">
    <source>
        <dbReference type="EMBL" id="SHG70040.1"/>
    </source>
</evidence>
<accession>A0A1M5LYP5</accession>
<dbReference type="EMBL" id="FQUS01000047">
    <property type="protein sequence ID" value="SHG70040.1"/>
    <property type="molecule type" value="Genomic_DNA"/>
</dbReference>
<gene>
    <name evidence="2" type="ORF">SAMN05443144_1476</name>
</gene>
<dbReference type="OrthoDB" id="7753492at2"/>
<name>A0A1M5LYP5_9BACT</name>
<reference evidence="2 3" key="1">
    <citation type="submission" date="2016-11" db="EMBL/GenBank/DDBJ databases">
        <authorList>
            <person name="Jaros S."/>
            <person name="Januszkiewicz K."/>
            <person name="Wedrychowicz H."/>
        </authorList>
    </citation>
    <scope>NUCLEOTIDE SEQUENCE [LARGE SCALE GENOMIC DNA]</scope>
    <source>
        <strain evidence="2 3">DSM 21986</strain>
    </source>
</reference>
<proteinExistence type="predicted"/>
<sequence>MNKIAQEIAQEISDYRKGSGINIDEQHVLDWVKQFDNYDQTFLLKELNHILPESYISRDEFVDGIGEILEYLSDHYNYQSVDKFLGNICFLDCQANFKSQSILLDHINDYLLSKFGFGIEDCGRDGIKYWIYFDDILASGGTFRRDLGEKIDNFGIDELCDDGIKIVGFFFFLHSWGCSNSRFILKQRFNNEVNLNLDIHYSYKIENDPRINGYNPSPSFNHVYPKKDEEVEEWNDYLDSFDEADRHRKYAYRNSNFPKEENFYSSPENRDRYERIILNKGLEILSKVQHLAASIRPLGMTPPSYNTFGTGSHAFTWRNISNTCPIVYWWENRGWKPLFPVENRGL</sequence>
<evidence type="ECO:0000259" key="1">
    <source>
        <dbReference type="Pfam" id="PF24390"/>
    </source>
</evidence>
<dbReference type="RefSeq" id="WP_073068718.1">
    <property type="nucleotide sequence ID" value="NZ_FQUS01000047.1"/>
</dbReference>
<dbReference type="AlphaFoldDB" id="A0A1M5LYP5"/>
<organism evidence="2 3">
    <name type="scientific">Fodinibius roseus</name>
    <dbReference type="NCBI Taxonomy" id="1194090"/>
    <lineage>
        <taxon>Bacteria</taxon>
        <taxon>Pseudomonadati</taxon>
        <taxon>Balneolota</taxon>
        <taxon>Balneolia</taxon>
        <taxon>Balneolales</taxon>
        <taxon>Balneolaceae</taxon>
        <taxon>Fodinibius</taxon>
    </lineage>
</organism>
<protein>
    <recommendedName>
        <fullName evidence="1">PRTase-CE domain-containing protein</fullName>
    </recommendedName>
</protein>
<dbReference type="InterPro" id="IPR056920">
    <property type="entry name" value="PRTase-CE"/>
</dbReference>
<evidence type="ECO:0000313" key="3">
    <source>
        <dbReference type="Proteomes" id="UP000184041"/>
    </source>
</evidence>
<dbReference type="Pfam" id="PF24390">
    <property type="entry name" value="PRTase-CE"/>
    <property type="match status" value="1"/>
</dbReference>